<dbReference type="AlphaFoldDB" id="A0A382LS74"/>
<dbReference type="PANTHER" id="PTHR21445:SF0">
    <property type="entry name" value="APURINIC-APYRIMIDINIC ENDONUCLEASE"/>
    <property type="match status" value="1"/>
</dbReference>
<dbReference type="InterPro" id="IPR013022">
    <property type="entry name" value="Xyl_isomerase-like_TIM-brl"/>
</dbReference>
<dbReference type="NCBIfam" id="TIGR00587">
    <property type="entry name" value="nfo"/>
    <property type="match status" value="1"/>
</dbReference>
<feature type="domain" description="Xylose isomerase-like TIM barrel" evidence="8">
    <location>
        <begin position="17"/>
        <end position="274"/>
    </location>
</feature>
<keyword evidence="5" id="KW-0378">Hydrolase</keyword>
<dbReference type="GO" id="GO:0003906">
    <property type="term" value="F:DNA-(apurinic or apyrimidinic site) endonuclease activity"/>
    <property type="evidence" value="ECO:0007669"/>
    <property type="project" value="TreeGrafter"/>
</dbReference>
<dbReference type="Pfam" id="PF01261">
    <property type="entry name" value="AP_endonuc_2"/>
    <property type="match status" value="1"/>
</dbReference>
<evidence type="ECO:0000256" key="3">
    <source>
        <dbReference type="ARBA" id="ARBA00022723"/>
    </source>
</evidence>
<evidence type="ECO:0000256" key="5">
    <source>
        <dbReference type="ARBA" id="ARBA00022801"/>
    </source>
</evidence>
<dbReference type="EMBL" id="UINC01088830">
    <property type="protein sequence ID" value="SVC39396.1"/>
    <property type="molecule type" value="Genomic_DNA"/>
</dbReference>
<dbReference type="InterPro" id="IPR018246">
    <property type="entry name" value="AP_endonuc_F2_Zn_BS"/>
</dbReference>
<keyword evidence="6" id="KW-0862">Zinc</keyword>
<evidence type="ECO:0000256" key="6">
    <source>
        <dbReference type="ARBA" id="ARBA00022833"/>
    </source>
</evidence>
<keyword evidence="3" id="KW-0479">Metal-binding</keyword>
<protein>
    <recommendedName>
        <fullName evidence="8">Xylose isomerase-like TIM barrel domain-containing protein</fullName>
    </recommendedName>
</protein>
<accession>A0A382LS74</accession>
<reference evidence="9" key="1">
    <citation type="submission" date="2018-05" db="EMBL/GenBank/DDBJ databases">
        <authorList>
            <person name="Lanie J.A."/>
            <person name="Ng W.-L."/>
            <person name="Kazmierczak K.M."/>
            <person name="Andrzejewski T.M."/>
            <person name="Davidsen T.M."/>
            <person name="Wayne K.J."/>
            <person name="Tettelin H."/>
            <person name="Glass J.I."/>
            <person name="Rusch D."/>
            <person name="Podicherti R."/>
            <person name="Tsui H.-C.T."/>
            <person name="Winkler M.E."/>
        </authorList>
    </citation>
    <scope>NUCLEOTIDE SEQUENCE</scope>
</reference>
<comment type="cofactor">
    <cofactor evidence="1">
        <name>Zn(2+)</name>
        <dbReference type="ChEBI" id="CHEBI:29105"/>
    </cofactor>
</comment>
<dbReference type="GO" id="GO:0006284">
    <property type="term" value="P:base-excision repair"/>
    <property type="evidence" value="ECO:0007669"/>
    <property type="project" value="TreeGrafter"/>
</dbReference>
<dbReference type="PROSITE" id="PS51432">
    <property type="entry name" value="AP_NUCLEASE_F2_4"/>
    <property type="match status" value="1"/>
</dbReference>
<dbReference type="SMART" id="SM00518">
    <property type="entry name" value="AP2Ec"/>
    <property type="match status" value="1"/>
</dbReference>
<dbReference type="GO" id="GO:0003677">
    <property type="term" value="F:DNA binding"/>
    <property type="evidence" value="ECO:0007669"/>
    <property type="project" value="InterPro"/>
</dbReference>
<dbReference type="InterPro" id="IPR036237">
    <property type="entry name" value="Xyl_isomerase-like_sf"/>
</dbReference>
<proteinExistence type="inferred from homology"/>
<name>A0A382LS74_9ZZZZ</name>
<evidence type="ECO:0000313" key="9">
    <source>
        <dbReference type="EMBL" id="SVC39396.1"/>
    </source>
</evidence>
<dbReference type="Gene3D" id="3.20.20.150">
    <property type="entry name" value="Divalent-metal-dependent TIM barrel enzymes"/>
    <property type="match status" value="1"/>
</dbReference>
<keyword evidence="7" id="KW-0234">DNA repair</keyword>
<gene>
    <name evidence="9" type="ORF">METZ01_LOCUS292250</name>
</gene>
<evidence type="ECO:0000256" key="4">
    <source>
        <dbReference type="ARBA" id="ARBA00022763"/>
    </source>
</evidence>
<dbReference type="GO" id="GO:0008270">
    <property type="term" value="F:zinc ion binding"/>
    <property type="evidence" value="ECO:0007669"/>
    <property type="project" value="InterPro"/>
</dbReference>
<dbReference type="GO" id="GO:0008081">
    <property type="term" value="F:phosphoric diester hydrolase activity"/>
    <property type="evidence" value="ECO:0007669"/>
    <property type="project" value="TreeGrafter"/>
</dbReference>
<dbReference type="PROSITE" id="PS00731">
    <property type="entry name" value="AP_NUCLEASE_F2_3"/>
    <property type="match status" value="1"/>
</dbReference>
<sequence>MKLGAHVSTSGGLSRSIDRAQAIGAEAIQIFASSPRAWKFNFPKEEEITLFKEKSLETGIGPCYIHGSYLVNIGGDESQLEKSIESLTNNMITAGNIGAEGVIFHGGSHKGRGFSTVLDQAVKCLIAVLKESPNDTWLCIENSAGMGSHIGSSFDEIGAIIKAVNHPNLKVCLDTEHCFAAGYNIASGDDIDSIMEEFDSKIGLERLVAVHANDAKVEFGSGVDRHENIGEGYIGEEGFEVILANPAFSQVPFFLEVPGFDGEGPDKENINRLKSIRNKVLEE</sequence>
<evidence type="ECO:0000256" key="2">
    <source>
        <dbReference type="ARBA" id="ARBA00005340"/>
    </source>
</evidence>
<keyword evidence="4" id="KW-0227">DNA damage</keyword>
<dbReference type="PANTHER" id="PTHR21445">
    <property type="entry name" value="ENDONUCLEASE IV ENDODEOXYRIBONUCLEASE IV"/>
    <property type="match status" value="1"/>
</dbReference>
<evidence type="ECO:0000256" key="1">
    <source>
        <dbReference type="ARBA" id="ARBA00001947"/>
    </source>
</evidence>
<organism evidence="9">
    <name type="scientific">marine metagenome</name>
    <dbReference type="NCBI Taxonomy" id="408172"/>
    <lineage>
        <taxon>unclassified sequences</taxon>
        <taxon>metagenomes</taxon>
        <taxon>ecological metagenomes</taxon>
    </lineage>
</organism>
<dbReference type="InterPro" id="IPR001719">
    <property type="entry name" value="AP_endonuc_2"/>
</dbReference>
<dbReference type="FunFam" id="3.20.20.150:FF:000001">
    <property type="entry name" value="Probable endonuclease 4"/>
    <property type="match status" value="1"/>
</dbReference>
<comment type="similarity">
    <text evidence="2">Belongs to the AP endonuclease 2 family.</text>
</comment>
<dbReference type="SUPFAM" id="SSF51658">
    <property type="entry name" value="Xylose isomerase-like"/>
    <property type="match status" value="1"/>
</dbReference>
<evidence type="ECO:0000259" key="8">
    <source>
        <dbReference type="Pfam" id="PF01261"/>
    </source>
</evidence>
<evidence type="ECO:0000256" key="7">
    <source>
        <dbReference type="ARBA" id="ARBA00023204"/>
    </source>
</evidence>
<dbReference type="CDD" id="cd00019">
    <property type="entry name" value="AP2Ec"/>
    <property type="match status" value="1"/>
</dbReference>
<dbReference type="HAMAP" id="MF_00152">
    <property type="entry name" value="Nfo"/>
    <property type="match status" value="1"/>
</dbReference>